<dbReference type="PATRIC" id="fig|1237085.11.peg.2481"/>
<dbReference type="GO" id="GO:0031419">
    <property type="term" value="F:cobalamin binding"/>
    <property type="evidence" value="ECO:0007669"/>
    <property type="project" value="InterPro"/>
</dbReference>
<dbReference type="KEGG" id="nga:Ngar_c25020"/>
<sequence>MVDMVAKPAKPTENFKTDSNIPVKRVYNRKDLAKYNSSRRDEEPGKYPFTRGLYPNMYRERVWTMRQYSGFGSAEETNKRFKFLLDHGQTGLSLAFDLPTQTGRDSDDPQSEGEVGRTGVAISSIKDMMTCFDGIPLDKVSTSMTINSTASTLLSLYITVAESQSVPPDQLRGTTQNDILKEYIARNTYIYPPKPSMRLIGDMIEYCSKKVPQWYPISISGYHMREAGCNAVQELAFTFANAIEYIETCISRGMKVDDFAPRLSFFFCCTMEFFEEIAKFRAARRIYAKIMKERFRAKDPKSMHLRFHVQTSGESLTAQQVDNNIVRVTTEALAAVLGGCQSLHTNSRDEALALPTEESVKVALRTQQIIASETGVVKTVDPMAGSYYVEYLTGKIEEEVNKYLKKIDRMGGAMVAVEKGFFQEEIRNNAYQLKKEIDENKRVIVGVNKYQDAHDVEPKLNKIDQEIENRQIARLKELKSSRDRTKVDQALSQLQKAAEKDDENLMPHIINAVKNYSTLGEISSTLRTVFGRYEPKISF</sequence>
<dbReference type="FunCoup" id="K0IHK0">
    <property type="interactions" value="123"/>
</dbReference>
<dbReference type="InterPro" id="IPR006099">
    <property type="entry name" value="MeMalonylCoA_mutase_a/b_cat"/>
</dbReference>
<feature type="region of interest" description="Disordered" evidence="2">
    <location>
        <begin position="98"/>
        <end position="117"/>
    </location>
</feature>
<dbReference type="PANTHER" id="PTHR48101:SF1">
    <property type="entry name" value="METHYLMALONYL-COA MUTASE, LARGE SUBUNIT"/>
    <property type="match status" value="1"/>
</dbReference>
<keyword evidence="1 4" id="KW-0413">Isomerase</keyword>
<dbReference type="STRING" id="1237085.Ngar_c25020"/>
<dbReference type="SUPFAM" id="SSF51703">
    <property type="entry name" value="Cobalamin (vitamin B12)-dependent enzymes"/>
    <property type="match status" value="1"/>
</dbReference>
<dbReference type="Gene3D" id="3.20.20.240">
    <property type="entry name" value="Methylmalonyl-CoA mutase"/>
    <property type="match status" value="1"/>
</dbReference>
<dbReference type="EMBL" id="CP002408">
    <property type="protein sequence ID" value="AFU59425.1"/>
    <property type="molecule type" value="Genomic_DNA"/>
</dbReference>
<dbReference type="InterPro" id="IPR016176">
    <property type="entry name" value="Cbl-dep_enz_cat"/>
</dbReference>
<dbReference type="Pfam" id="PF01642">
    <property type="entry name" value="MM_CoA_mutase"/>
    <property type="match status" value="1"/>
</dbReference>
<evidence type="ECO:0000259" key="3">
    <source>
        <dbReference type="Pfam" id="PF01642"/>
    </source>
</evidence>
<reference evidence="4 5" key="1">
    <citation type="journal article" date="2012" name="Environ. Microbiol.">
        <title>The genome of the ammonia-oxidizing Candidatus Nitrososphaera gargensis: insights into metabolic versatility and environmental adaptations.</title>
        <authorList>
            <person name="Spang A."/>
            <person name="Poehlein A."/>
            <person name="Offre P."/>
            <person name="Zumbragel S."/>
            <person name="Haider S."/>
            <person name="Rychlik N."/>
            <person name="Nowka B."/>
            <person name="Schmeisser C."/>
            <person name="Lebedeva E.V."/>
            <person name="Rattei T."/>
            <person name="Bohm C."/>
            <person name="Schmid M."/>
            <person name="Galushko A."/>
            <person name="Hatzenpichler R."/>
            <person name="Weinmaier T."/>
            <person name="Daniel R."/>
            <person name="Schleper C."/>
            <person name="Spieck E."/>
            <person name="Streit W."/>
            <person name="Wagner M."/>
        </authorList>
    </citation>
    <scope>NUCLEOTIDE SEQUENCE [LARGE SCALE GENOMIC DNA]</scope>
    <source>
        <strain evidence="5">Ga9.2</strain>
    </source>
</reference>
<name>K0IHK0_NITGG</name>
<evidence type="ECO:0000256" key="1">
    <source>
        <dbReference type="ARBA" id="ARBA00023235"/>
    </source>
</evidence>
<evidence type="ECO:0000313" key="4">
    <source>
        <dbReference type="EMBL" id="AFU59425.1"/>
    </source>
</evidence>
<dbReference type="GO" id="GO:0004494">
    <property type="term" value="F:methylmalonyl-CoA mutase activity"/>
    <property type="evidence" value="ECO:0007669"/>
    <property type="project" value="UniProtKB-EC"/>
</dbReference>
<dbReference type="Proteomes" id="UP000008037">
    <property type="component" value="Chromosome"/>
</dbReference>
<proteinExistence type="predicted"/>
<protein>
    <submittedName>
        <fullName evidence="4">Methylmalonyl-CoA mutase, large subunit</fullName>
        <ecNumber evidence="4">5.4.99.2</ecNumber>
    </submittedName>
</protein>
<dbReference type="AlphaFoldDB" id="K0IHK0"/>
<keyword evidence="5" id="KW-1185">Reference proteome</keyword>
<gene>
    <name evidence="4" type="primary">mut</name>
    <name evidence="4" type="ordered locus">Ngar_c25020</name>
</gene>
<evidence type="ECO:0000256" key="2">
    <source>
        <dbReference type="SAM" id="MobiDB-lite"/>
    </source>
</evidence>
<feature type="domain" description="Methylmalonyl-CoA mutase alpha/beta chain catalytic" evidence="3">
    <location>
        <begin position="16"/>
        <end position="532"/>
    </location>
</feature>
<dbReference type="EC" id="5.4.99.2" evidence="4"/>
<dbReference type="InParanoid" id="K0IHK0"/>
<dbReference type="NCBIfam" id="TIGR00641">
    <property type="entry name" value="acid_CoA_mut_N"/>
    <property type="match status" value="1"/>
</dbReference>
<accession>K0IHK0</accession>
<organism evidence="4 5">
    <name type="scientific">Nitrososphaera gargensis (strain Ga9.2)</name>
    <dbReference type="NCBI Taxonomy" id="1237085"/>
    <lineage>
        <taxon>Archaea</taxon>
        <taxon>Nitrososphaerota</taxon>
        <taxon>Nitrososphaeria</taxon>
        <taxon>Nitrososphaerales</taxon>
        <taxon>Nitrososphaeraceae</taxon>
        <taxon>Nitrososphaera</taxon>
    </lineage>
</organism>
<dbReference type="PANTHER" id="PTHR48101">
    <property type="entry name" value="METHYLMALONYL-COA MUTASE, MITOCHONDRIAL-RELATED"/>
    <property type="match status" value="1"/>
</dbReference>
<dbReference type="InterPro" id="IPR006098">
    <property type="entry name" value="MMCoA_mutase_a_cat"/>
</dbReference>
<evidence type="ECO:0000313" key="5">
    <source>
        <dbReference type="Proteomes" id="UP000008037"/>
    </source>
</evidence>
<dbReference type="HOGENOM" id="CLU_009523_5_1_2"/>